<keyword evidence="2" id="KW-0288">FMN</keyword>
<evidence type="ECO:0000313" key="5">
    <source>
        <dbReference type="EMBL" id="KKB07378.1"/>
    </source>
</evidence>
<comment type="caution">
    <text evidence="5">The sequence shown here is derived from an EMBL/GenBank/DDBJ whole genome shotgun (WGS) entry which is preliminary data.</text>
</comment>
<accession>A0A0F5FF03</accession>
<protein>
    <recommendedName>
        <fullName evidence="4">PAS domain-containing protein</fullName>
    </recommendedName>
</protein>
<evidence type="ECO:0000256" key="3">
    <source>
        <dbReference type="ARBA" id="ARBA00022991"/>
    </source>
</evidence>
<dbReference type="EMBL" id="JZEY01000061">
    <property type="protein sequence ID" value="KKB07378.1"/>
    <property type="molecule type" value="Genomic_DNA"/>
</dbReference>
<name>A0A0F5FF03_9HYPH</name>
<dbReference type="AlphaFoldDB" id="A0A0F5FF03"/>
<evidence type="ECO:0000256" key="1">
    <source>
        <dbReference type="ARBA" id="ARBA00022630"/>
    </source>
</evidence>
<dbReference type="Proteomes" id="UP000033649">
    <property type="component" value="Unassembled WGS sequence"/>
</dbReference>
<sequence>MADRSVSSELTHYIEGARVALALADVSEDNKLLLVNDAFCTLTGYGLDEIAGQNCRFLQVSPRYGRVDNREARNDLRQFLDNRNQQSVRTPIVNFTKEDKPFVNLLFMSRLRDHKGDQCFIFASQFDVSRSHPALLAQYDDGLSGALAGLSPVLQESGLVIEGSLATLSNSAAIIAQAKMILAQFEDVRS</sequence>
<dbReference type="CDD" id="cd00130">
    <property type="entry name" value="PAS"/>
    <property type="match status" value="1"/>
</dbReference>
<dbReference type="SUPFAM" id="SSF55785">
    <property type="entry name" value="PYP-like sensor domain (PAS domain)"/>
    <property type="match status" value="1"/>
</dbReference>
<dbReference type="STRING" id="429727.VE26_11400"/>
<dbReference type="InterPro" id="IPR000014">
    <property type="entry name" value="PAS"/>
</dbReference>
<reference evidence="5 6" key="1">
    <citation type="submission" date="2015-03" db="EMBL/GenBank/DDBJ databases">
        <authorList>
            <person name="Hassan Y."/>
            <person name="Lepp D."/>
            <person name="Li X.-Z."/>
            <person name="Zhou T."/>
        </authorList>
    </citation>
    <scope>NUCLEOTIDE SEQUENCE [LARGE SCALE GENOMIC DNA]</scope>
    <source>
        <strain evidence="5 6">IPL18</strain>
    </source>
</reference>
<feature type="domain" description="PAS" evidence="4">
    <location>
        <begin position="6"/>
        <end position="83"/>
    </location>
</feature>
<evidence type="ECO:0000313" key="6">
    <source>
        <dbReference type="Proteomes" id="UP000033649"/>
    </source>
</evidence>
<organism evidence="5 6">
    <name type="scientific">Devosia chinhatensis</name>
    <dbReference type="NCBI Taxonomy" id="429727"/>
    <lineage>
        <taxon>Bacteria</taxon>
        <taxon>Pseudomonadati</taxon>
        <taxon>Pseudomonadota</taxon>
        <taxon>Alphaproteobacteria</taxon>
        <taxon>Hyphomicrobiales</taxon>
        <taxon>Devosiaceae</taxon>
        <taxon>Devosia</taxon>
    </lineage>
</organism>
<dbReference type="PROSITE" id="PS50112">
    <property type="entry name" value="PAS"/>
    <property type="match status" value="1"/>
</dbReference>
<proteinExistence type="predicted"/>
<dbReference type="NCBIfam" id="TIGR00229">
    <property type="entry name" value="sensory_box"/>
    <property type="match status" value="1"/>
</dbReference>
<keyword evidence="6" id="KW-1185">Reference proteome</keyword>
<gene>
    <name evidence="5" type="ORF">VE26_11400</name>
</gene>
<keyword evidence="3" id="KW-0157">Chromophore</keyword>
<evidence type="ECO:0000259" key="4">
    <source>
        <dbReference type="PROSITE" id="PS50112"/>
    </source>
</evidence>
<keyword evidence="1" id="KW-0285">Flavoprotein</keyword>
<dbReference type="PANTHER" id="PTHR47429">
    <property type="entry name" value="PROTEIN TWIN LOV 1"/>
    <property type="match status" value="1"/>
</dbReference>
<dbReference type="InterPro" id="IPR035965">
    <property type="entry name" value="PAS-like_dom_sf"/>
</dbReference>
<dbReference type="PATRIC" id="fig|429727.3.peg.2349"/>
<evidence type="ECO:0000256" key="2">
    <source>
        <dbReference type="ARBA" id="ARBA00022643"/>
    </source>
</evidence>
<dbReference type="Gene3D" id="3.30.450.20">
    <property type="entry name" value="PAS domain"/>
    <property type="match status" value="1"/>
</dbReference>
<dbReference type="SMART" id="SM00091">
    <property type="entry name" value="PAS"/>
    <property type="match status" value="1"/>
</dbReference>
<dbReference type="RefSeq" id="WP_046105407.1">
    <property type="nucleotide sequence ID" value="NZ_JZEY01000061.1"/>
</dbReference>
<dbReference type="Pfam" id="PF13426">
    <property type="entry name" value="PAS_9"/>
    <property type="match status" value="1"/>
</dbReference>
<dbReference type="PANTHER" id="PTHR47429:SF2">
    <property type="entry name" value="PROTEIN TWIN LOV 1"/>
    <property type="match status" value="1"/>
</dbReference>